<dbReference type="Pfam" id="PF20236">
    <property type="entry name" value="DUF6593"/>
    <property type="match status" value="1"/>
</dbReference>
<organism evidence="2 3">
    <name type="scientific">Postia placenta MAD-698-R-SB12</name>
    <dbReference type="NCBI Taxonomy" id="670580"/>
    <lineage>
        <taxon>Eukaryota</taxon>
        <taxon>Fungi</taxon>
        <taxon>Dikarya</taxon>
        <taxon>Basidiomycota</taxon>
        <taxon>Agaricomycotina</taxon>
        <taxon>Agaricomycetes</taxon>
        <taxon>Polyporales</taxon>
        <taxon>Adustoporiaceae</taxon>
        <taxon>Rhodonia</taxon>
    </lineage>
</organism>
<protein>
    <recommendedName>
        <fullName evidence="1">DUF6593 domain-containing protein</fullName>
    </recommendedName>
</protein>
<reference evidence="2 3" key="1">
    <citation type="submission" date="2017-04" db="EMBL/GenBank/DDBJ databases">
        <title>Genome Sequence of the Model Brown-Rot Fungus Postia placenta SB12.</title>
        <authorList>
            <consortium name="DOE Joint Genome Institute"/>
            <person name="Gaskell J."/>
            <person name="Kersten P."/>
            <person name="Larrondo L.F."/>
            <person name="Canessa P."/>
            <person name="Martinez D."/>
            <person name="Hibbett D."/>
            <person name="Schmoll M."/>
            <person name="Kubicek C.P."/>
            <person name="Martinez A.T."/>
            <person name="Yadav J."/>
            <person name="Master E."/>
            <person name="Magnuson J.K."/>
            <person name="James T."/>
            <person name="Yaver D."/>
            <person name="Berka R."/>
            <person name="Labutti K."/>
            <person name="Lipzen A."/>
            <person name="Aerts A."/>
            <person name="Barry K."/>
            <person name="Henrissat B."/>
            <person name="Blanchette R."/>
            <person name="Grigoriev I."/>
            <person name="Cullen D."/>
        </authorList>
    </citation>
    <scope>NUCLEOTIDE SEQUENCE [LARGE SCALE GENOMIC DNA]</scope>
    <source>
        <strain evidence="2 3">MAD-698-R-SB12</strain>
    </source>
</reference>
<dbReference type="InterPro" id="IPR046528">
    <property type="entry name" value="DUF6593"/>
</dbReference>
<accession>A0A1X6N467</accession>
<dbReference type="OrthoDB" id="3360976at2759"/>
<evidence type="ECO:0000313" key="2">
    <source>
        <dbReference type="EMBL" id="OSX63431.1"/>
    </source>
</evidence>
<proteinExistence type="predicted"/>
<evidence type="ECO:0000259" key="1">
    <source>
        <dbReference type="Pfam" id="PF20236"/>
    </source>
</evidence>
<dbReference type="EMBL" id="KZ110595">
    <property type="protein sequence ID" value="OSX63431.1"/>
    <property type="molecule type" value="Genomic_DNA"/>
</dbReference>
<name>A0A1X6N467_9APHY</name>
<dbReference type="GeneID" id="36325597"/>
<dbReference type="AlphaFoldDB" id="A0A1X6N467"/>
<dbReference type="Proteomes" id="UP000194127">
    <property type="component" value="Unassembled WGS sequence"/>
</dbReference>
<gene>
    <name evidence="2" type="ORF">POSPLADRAFT_1055492</name>
</gene>
<sequence>MKLSFVNDEPLTSAVVDSASNDVCYEVETTEDKSGAHSTTLRRAGQSARDVDPVCGVIEWQTGDGGSGTQILISGQRTSLEEFMKSGSFTTGILREFKDPKGNDLYWRKNGSGREYILVDDNNNVIARPSRGRSGFSAMVRRKQGLTLEISPAGEWFADLILLTFIIVDHIHGDTLKPFKRHDLLYGFAATGLASPPTS</sequence>
<evidence type="ECO:0000313" key="3">
    <source>
        <dbReference type="Proteomes" id="UP000194127"/>
    </source>
</evidence>
<feature type="domain" description="DUF6593" evidence="1">
    <location>
        <begin position="11"/>
        <end position="170"/>
    </location>
</feature>
<dbReference type="RefSeq" id="XP_024340225.1">
    <property type="nucleotide sequence ID" value="XM_024480647.1"/>
</dbReference>
<keyword evidence="3" id="KW-1185">Reference proteome</keyword>